<feature type="transmembrane region" description="Helical" evidence="6">
    <location>
        <begin position="442"/>
        <end position="461"/>
    </location>
</feature>
<dbReference type="GO" id="GO:0022857">
    <property type="term" value="F:transmembrane transporter activity"/>
    <property type="evidence" value="ECO:0007669"/>
    <property type="project" value="InterPro"/>
</dbReference>
<evidence type="ECO:0000256" key="1">
    <source>
        <dbReference type="ARBA" id="ARBA00004141"/>
    </source>
</evidence>
<dbReference type="Pfam" id="PF07690">
    <property type="entry name" value="MFS_1"/>
    <property type="match status" value="1"/>
</dbReference>
<keyword evidence="8" id="KW-1185">Reference proteome</keyword>
<evidence type="ECO:0000313" key="8">
    <source>
        <dbReference type="Proteomes" id="UP000191144"/>
    </source>
</evidence>
<dbReference type="Proteomes" id="UP000191144">
    <property type="component" value="Chromosome C"/>
</dbReference>
<feature type="transmembrane region" description="Helical" evidence="6">
    <location>
        <begin position="359"/>
        <end position="382"/>
    </location>
</feature>
<dbReference type="Gene3D" id="1.20.1250.20">
    <property type="entry name" value="MFS general substrate transporter like domains"/>
    <property type="match status" value="1"/>
</dbReference>
<dbReference type="EMBL" id="LT598479">
    <property type="protein sequence ID" value="SCU82713.1"/>
    <property type="molecule type" value="Genomic_DNA"/>
</dbReference>
<dbReference type="InterPro" id="IPR011701">
    <property type="entry name" value="MFS"/>
</dbReference>
<keyword evidence="3 6" id="KW-1133">Transmembrane helix</keyword>
<evidence type="ECO:0000256" key="4">
    <source>
        <dbReference type="ARBA" id="ARBA00023136"/>
    </source>
</evidence>
<organism evidence="7 8">
    <name type="scientific">Lachancea meyersii CBS 8951</name>
    <dbReference type="NCBI Taxonomy" id="1266667"/>
    <lineage>
        <taxon>Eukaryota</taxon>
        <taxon>Fungi</taxon>
        <taxon>Dikarya</taxon>
        <taxon>Ascomycota</taxon>
        <taxon>Saccharomycotina</taxon>
        <taxon>Saccharomycetes</taxon>
        <taxon>Saccharomycetales</taxon>
        <taxon>Saccharomycetaceae</taxon>
        <taxon>Lachancea</taxon>
    </lineage>
</organism>
<accession>A0A1G4IZJ7</accession>
<evidence type="ECO:0000256" key="6">
    <source>
        <dbReference type="SAM" id="Phobius"/>
    </source>
</evidence>
<dbReference type="GO" id="GO:0000324">
    <property type="term" value="C:fungal-type vacuole"/>
    <property type="evidence" value="ECO:0007669"/>
    <property type="project" value="TreeGrafter"/>
</dbReference>
<proteinExistence type="predicted"/>
<dbReference type="AlphaFoldDB" id="A0A1G4IZJ7"/>
<feature type="transmembrane region" description="Helical" evidence="6">
    <location>
        <begin position="191"/>
        <end position="214"/>
    </location>
</feature>
<evidence type="ECO:0000313" key="7">
    <source>
        <dbReference type="EMBL" id="SCU82713.1"/>
    </source>
</evidence>
<feature type="transmembrane region" description="Helical" evidence="6">
    <location>
        <begin position="537"/>
        <end position="559"/>
    </location>
</feature>
<feature type="compositionally biased region" description="Basic and acidic residues" evidence="5">
    <location>
        <begin position="255"/>
        <end position="268"/>
    </location>
</feature>
<protein>
    <submittedName>
        <fullName evidence="7">LAME_0C02542g1_1</fullName>
    </submittedName>
</protein>
<feature type="region of interest" description="Disordered" evidence="5">
    <location>
        <begin position="255"/>
        <end position="288"/>
    </location>
</feature>
<sequence length="581" mass="64609">MDRYTNIHHPEYVPGTFNIYSSQSLENGVIYESSLRKTDSGVVLIPQPSESPNDPLNWTRWRKLVHFGLMAFITAFTAATSNDAGAAQDSLNELYDISYNSMNTGAGVLFLGIGWGTLFLAPFANLYGRKITYIICTVLGLCGAIWFACATQTRDTIWSQLFVGISESCAEAQVQLSLSDIFYQHQLGSVLTVYILATSVGTFLGPLIAGYIAALTSFRWVGWTAAIISGALLIFIIFGCEETYFDRNKYLTPTSRRDPNRSGNDKSRGASPVAEKSSNSSDSRMHNDIKPTASQKVEKIGDVEQSINASFEDFKLIEGSEEKLKPYCQRVAIITKATNLRGWGFKQYYQYLALNMRMFLFPPVWLSGFFWGIQDVFLTFYLTTEDTVYYDAPWNYSDYGVAIMNVPTLIGAVIGCIYAGVLSDYFVLWMARRNNGILEAEYRLFFSFATAIIGPAGLLMFGIGTARALPWQVIYVGLGFIGFNWGCSGDIAMAYLMDCYPDMVLEGMVCTAIINNTTSCIFTFLCSDWLDASGTENTYIALAVINFGIALFAVPLYTWGKKIRMATKKWYVASIAVRDGV</sequence>
<name>A0A1G4IZJ7_9SACH</name>
<evidence type="ECO:0000256" key="2">
    <source>
        <dbReference type="ARBA" id="ARBA00022692"/>
    </source>
</evidence>
<feature type="transmembrane region" description="Helical" evidence="6">
    <location>
        <begin position="473"/>
        <end position="496"/>
    </location>
</feature>
<dbReference type="PANTHER" id="PTHR23502">
    <property type="entry name" value="MAJOR FACILITATOR SUPERFAMILY"/>
    <property type="match status" value="1"/>
</dbReference>
<feature type="transmembrane region" description="Helical" evidence="6">
    <location>
        <begin position="220"/>
        <end position="240"/>
    </location>
</feature>
<keyword evidence="4 6" id="KW-0472">Membrane</keyword>
<reference evidence="8" key="1">
    <citation type="submission" date="2016-03" db="EMBL/GenBank/DDBJ databases">
        <authorList>
            <person name="Devillers Hugo."/>
        </authorList>
    </citation>
    <scope>NUCLEOTIDE SEQUENCE [LARGE SCALE GENOMIC DNA]</scope>
</reference>
<keyword evidence="2 6" id="KW-0812">Transmembrane</keyword>
<dbReference type="SUPFAM" id="SSF103473">
    <property type="entry name" value="MFS general substrate transporter"/>
    <property type="match status" value="1"/>
</dbReference>
<evidence type="ECO:0000256" key="3">
    <source>
        <dbReference type="ARBA" id="ARBA00022989"/>
    </source>
</evidence>
<feature type="transmembrane region" description="Helical" evidence="6">
    <location>
        <begin position="131"/>
        <end position="150"/>
    </location>
</feature>
<feature type="transmembrane region" description="Helical" evidence="6">
    <location>
        <begin position="106"/>
        <end position="125"/>
    </location>
</feature>
<dbReference type="GO" id="GO:0005886">
    <property type="term" value="C:plasma membrane"/>
    <property type="evidence" value="ECO:0007669"/>
    <property type="project" value="TreeGrafter"/>
</dbReference>
<dbReference type="InterPro" id="IPR036259">
    <property type="entry name" value="MFS_trans_sf"/>
</dbReference>
<dbReference type="OrthoDB" id="5215911at2759"/>
<comment type="subcellular location">
    <subcellularLocation>
        <location evidence="1">Membrane</location>
        <topology evidence="1">Multi-pass membrane protein</topology>
    </subcellularLocation>
</comment>
<dbReference type="CDD" id="cd17323">
    <property type="entry name" value="MFS_Tpo1_MDR_like"/>
    <property type="match status" value="1"/>
</dbReference>
<evidence type="ECO:0000256" key="5">
    <source>
        <dbReference type="SAM" id="MobiDB-lite"/>
    </source>
</evidence>
<gene>
    <name evidence="7" type="ORF">LAME_0C02542G</name>
</gene>
<feature type="transmembrane region" description="Helical" evidence="6">
    <location>
        <begin position="503"/>
        <end position="525"/>
    </location>
</feature>
<feature type="transmembrane region" description="Helical" evidence="6">
    <location>
        <begin position="402"/>
        <end position="430"/>
    </location>
</feature>
<dbReference type="PANTHER" id="PTHR23502:SF34">
    <property type="entry name" value="PROTEIN HOL1"/>
    <property type="match status" value="1"/>
</dbReference>